<sequence>MIKNNDKISSNQVAILLFTTMVGAGILSLPADVSKEVGPNGLLAILGGGLASLFFARLILWISSKFPTETFSEYASKLVTKLVAVVLSIVLIFYLSVFVSLDVRIFGEVLKIYLLPSTPIETIIITMLFASAYLVRYGLEPIARMSEILFPIMVIPLLLLFLPALSDVDLTNFLPFMRVSLMKFLKGVFVTTYSFVGFELLYMVFPYVIDQEKLKKSVNASIISTTLFYMYICFFVIGIFGYKETKEQLWPFLTLIKSINFPVFFIENVEGIVMAIWTFTIFTSIYSFHYFAVLVLSKLIKAREHSYLVLPLIPPMYLMALIPDSIVTLYKYANLVSQYLSIFFISFLPIILAFFVKLKGLGDKK</sequence>
<evidence type="ECO:0000256" key="2">
    <source>
        <dbReference type="ARBA" id="ARBA00007998"/>
    </source>
</evidence>
<feature type="transmembrane region" description="Helical" evidence="8">
    <location>
        <begin position="41"/>
        <end position="62"/>
    </location>
</feature>
<keyword evidence="4" id="KW-0309">Germination</keyword>
<evidence type="ECO:0000313" key="9">
    <source>
        <dbReference type="EMBL" id="KKC28736.1"/>
    </source>
</evidence>
<dbReference type="Pfam" id="PF03845">
    <property type="entry name" value="Spore_permease"/>
    <property type="match status" value="1"/>
</dbReference>
<dbReference type="PANTHER" id="PTHR34975">
    <property type="entry name" value="SPORE GERMINATION PROTEIN A2"/>
    <property type="match status" value="1"/>
</dbReference>
<dbReference type="PANTHER" id="PTHR34975:SF2">
    <property type="entry name" value="SPORE GERMINATION PROTEIN A2"/>
    <property type="match status" value="1"/>
</dbReference>
<reference evidence="9 10" key="2">
    <citation type="journal article" date="2015" name="BMC Genomics">
        <title>Analysis of three genomes within the thermophilic bacterial species Caldanaerobacter subterraneus with a focus on carbon monoxide dehydrogenase evolution and hydrolase diversity.</title>
        <authorList>
            <person name="Sant'Anna F.H."/>
            <person name="Lebedinsky A.V."/>
            <person name="Sokolova T.G."/>
            <person name="Robb F.T."/>
            <person name="Gonzalez J.M."/>
        </authorList>
    </citation>
    <scope>NUCLEOTIDE SEQUENCE [LARGE SCALE GENOMIC DNA]</scope>
    <source>
        <strain evidence="9 10">DSM 12653</strain>
    </source>
</reference>
<protein>
    <submittedName>
        <fullName evidence="9">Spore germination YndE-like protein</fullName>
    </submittedName>
</protein>
<evidence type="ECO:0000256" key="8">
    <source>
        <dbReference type="SAM" id="Phobius"/>
    </source>
</evidence>
<dbReference type="Gene3D" id="1.20.1740.10">
    <property type="entry name" value="Amino acid/polyamine transporter I"/>
    <property type="match status" value="1"/>
</dbReference>
<dbReference type="NCBIfam" id="TIGR00912">
    <property type="entry name" value="2A0309"/>
    <property type="match status" value="1"/>
</dbReference>
<evidence type="ECO:0000256" key="3">
    <source>
        <dbReference type="ARBA" id="ARBA00022448"/>
    </source>
</evidence>
<gene>
    <name evidence="9" type="ORF">CDSM653_02299</name>
</gene>
<feature type="transmembrane region" description="Helical" evidence="8">
    <location>
        <begin position="82"/>
        <end position="101"/>
    </location>
</feature>
<feature type="transmembrane region" description="Helical" evidence="8">
    <location>
        <begin position="12"/>
        <end position="29"/>
    </location>
</feature>
<feature type="transmembrane region" description="Helical" evidence="8">
    <location>
        <begin position="221"/>
        <end position="242"/>
    </location>
</feature>
<evidence type="ECO:0000256" key="4">
    <source>
        <dbReference type="ARBA" id="ARBA00022544"/>
    </source>
</evidence>
<feature type="transmembrane region" description="Helical" evidence="8">
    <location>
        <begin position="308"/>
        <end position="330"/>
    </location>
</feature>
<feature type="transmembrane region" description="Helical" evidence="8">
    <location>
        <begin position="187"/>
        <end position="209"/>
    </location>
</feature>
<proteinExistence type="inferred from homology"/>
<name>A0A0F5PK14_9THEO</name>
<keyword evidence="3" id="KW-0813">Transport</keyword>
<accession>A0A0F5PK14</accession>
<organism evidence="9 10">
    <name type="scientific">Caldanaerobacter subterraneus subsp. pacificus DSM 12653</name>
    <dbReference type="NCBI Taxonomy" id="391606"/>
    <lineage>
        <taxon>Bacteria</taxon>
        <taxon>Bacillati</taxon>
        <taxon>Bacillota</taxon>
        <taxon>Clostridia</taxon>
        <taxon>Thermoanaerobacterales</taxon>
        <taxon>Thermoanaerobacteraceae</taxon>
        <taxon>Caldanaerobacter</taxon>
    </lineage>
</organism>
<feature type="transmembrane region" description="Helical" evidence="8">
    <location>
        <begin position="148"/>
        <end position="166"/>
    </location>
</feature>
<feature type="transmembrane region" description="Helical" evidence="8">
    <location>
        <begin position="272"/>
        <end position="296"/>
    </location>
</feature>
<comment type="subcellular location">
    <subcellularLocation>
        <location evidence="1">Membrane</location>
        <topology evidence="1">Multi-pass membrane protein</topology>
    </subcellularLocation>
</comment>
<evidence type="ECO:0000256" key="5">
    <source>
        <dbReference type="ARBA" id="ARBA00022692"/>
    </source>
</evidence>
<dbReference type="GO" id="GO:0016020">
    <property type="term" value="C:membrane"/>
    <property type="evidence" value="ECO:0007669"/>
    <property type="project" value="UniProtKB-SubCell"/>
</dbReference>
<dbReference type="RefSeq" id="WP_043884167.1">
    <property type="nucleotide sequence ID" value="NZ_ABXP02000116.1"/>
</dbReference>
<reference evidence="9 10" key="1">
    <citation type="submission" date="2008-07" db="EMBL/GenBank/DDBJ databases">
        <authorList>
            <person name="Gonzalez J."/>
            <person name="Sokolova T."/>
            <person name="Ferriera S."/>
            <person name="Johnson J."/>
            <person name="Kravitz S."/>
            <person name="Beeson K."/>
            <person name="Sutton G."/>
            <person name="Rogers Y.-H."/>
            <person name="Friedman R."/>
            <person name="Frazier M."/>
            <person name="Venter J.C."/>
        </authorList>
    </citation>
    <scope>NUCLEOTIDE SEQUENCE [LARGE SCALE GENOMIC DNA]</scope>
    <source>
        <strain evidence="9 10">DSM 12653</strain>
    </source>
</reference>
<evidence type="ECO:0000256" key="6">
    <source>
        <dbReference type="ARBA" id="ARBA00022989"/>
    </source>
</evidence>
<dbReference type="InterPro" id="IPR004761">
    <property type="entry name" value="Spore_GerAB"/>
</dbReference>
<evidence type="ECO:0000313" key="10">
    <source>
        <dbReference type="Proteomes" id="UP000010146"/>
    </source>
</evidence>
<evidence type="ECO:0000256" key="1">
    <source>
        <dbReference type="ARBA" id="ARBA00004141"/>
    </source>
</evidence>
<dbReference type="GO" id="GO:0009847">
    <property type="term" value="P:spore germination"/>
    <property type="evidence" value="ECO:0007669"/>
    <property type="project" value="InterPro"/>
</dbReference>
<dbReference type="AlphaFoldDB" id="A0A0F5PK14"/>
<keyword evidence="7 8" id="KW-0472">Membrane</keyword>
<feature type="transmembrane region" description="Helical" evidence="8">
    <location>
        <begin position="113"/>
        <end position="136"/>
    </location>
</feature>
<evidence type="ECO:0000256" key="7">
    <source>
        <dbReference type="ARBA" id="ARBA00023136"/>
    </source>
</evidence>
<comment type="similarity">
    <text evidence="2">Belongs to the amino acid-polyamine-organocation (APC) superfamily. Spore germination protein (SGP) (TC 2.A.3.9) family.</text>
</comment>
<reference evidence="10" key="3">
    <citation type="submission" date="2015-02" db="EMBL/GenBank/DDBJ databases">
        <title>Genome analysis of three genomes within the thermophilic hydrogenogenic bacterial species Caldanaerobacter subterraneus.</title>
        <authorList>
            <person name="Sant'Anna F.H."/>
            <person name="Lebedinsky A."/>
            <person name="Sokolova T."/>
            <person name="Robb F.T."/>
            <person name="Gonzalez J.M."/>
        </authorList>
    </citation>
    <scope>NUCLEOTIDE SEQUENCE [LARGE SCALE GENOMIC DNA]</scope>
    <source>
        <strain evidence="10">DSM 12653</strain>
    </source>
</reference>
<comment type="caution">
    <text evidence="9">The sequence shown here is derived from an EMBL/GenBank/DDBJ whole genome shotgun (WGS) entry which is preliminary data.</text>
</comment>
<keyword evidence="5 8" id="KW-0812">Transmembrane</keyword>
<keyword evidence="6 8" id="KW-1133">Transmembrane helix</keyword>
<feature type="transmembrane region" description="Helical" evidence="8">
    <location>
        <begin position="336"/>
        <end position="356"/>
    </location>
</feature>
<dbReference type="EMBL" id="ABXP02000116">
    <property type="protein sequence ID" value="KKC28736.1"/>
    <property type="molecule type" value="Genomic_DNA"/>
</dbReference>
<dbReference type="Proteomes" id="UP000010146">
    <property type="component" value="Unassembled WGS sequence"/>
</dbReference>